<feature type="domain" description="Putative cyclic diguanylate phosphodiesterase CSS motif-containing" evidence="1">
    <location>
        <begin position="3"/>
        <end position="139"/>
    </location>
</feature>
<dbReference type="Pfam" id="PF12792">
    <property type="entry name" value="CSS-motif"/>
    <property type="match status" value="1"/>
</dbReference>
<dbReference type="KEGG" id="rtg:NCTC13098_05744"/>
<evidence type="ECO:0000259" key="1">
    <source>
        <dbReference type="Pfam" id="PF12792"/>
    </source>
</evidence>
<proteinExistence type="predicted"/>
<dbReference type="EMBL" id="LR131271">
    <property type="protein sequence ID" value="VDR29337.1"/>
    <property type="molecule type" value="Genomic_DNA"/>
</dbReference>
<organism evidence="2 3">
    <name type="scientific">Raoultella terrigena</name>
    <name type="common">Klebsiella terrigena</name>
    <dbReference type="NCBI Taxonomy" id="577"/>
    <lineage>
        <taxon>Bacteria</taxon>
        <taxon>Pseudomonadati</taxon>
        <taxon>Pseudomonadota</taxon>
        <taxon>Gammaproteobacteria</taxon>
        <taxon>Enterobacterales</taxon>
        <taxon>Enterobacteriaceae</taxon>
        <taxon>Klebsiella/Raoultella group</taxon>
        <taxon>Raoultella</taxon>
    </lineage>
</organism>
<gene>
    <name evidence="2" type="ORF">NCTC13098_05744</name>
</gene>
<accession>A0A3P8K246</accession>
<protein>
    <submittedName>
        <fullName evidence="2">Predicted signal transduction protein containing sensor and EAL domains</fullName>
    </submittedName>
</protein>
<evidence type="ECO:0000313" key="2">
    <source>
        <dbReference type="EMBL" id="VDR29337.1"/>
    </source>
</evidence>
<dbReference type="AlphaFoldDB" id="A0A3P8K246"/>
<name>A0A3P8K246_RAOTE</name>
<dbReference type="InterPro" id="IPR024744">
    <property type="entry name" value="CSS-motif_dom"/>
</dbReference>
<evidence type="ECO:0000313" key="3">
    <source>
        <dbReference type="Proteomes" id="UP000274346"/>
    </source>
</evidence>
<reference evidence="2 3" key="1">
    <citation type="submission" date="2018-12" db="EMBL/GenBank/DDBJ databases">
        <authorList>
            <consortium name="Pathogen Informatics"/>
        </authorList>
    </citation>
    <scope>NUCLEOTIDE SEQUENCE [LARGE SCALE GENOMIC DNA]</scope>
    <source>
        <strain evidence="2 3">NCTC13098</strain>
    </source>
</reference>
<sequence length="155" mass="17642">MQQVADQAKEALQEAEAIPYASCSPQHLQAMRRIAYTHRYVQEVLWLRDSVPQCSSLEDRSAPVKFPEPDSITSDGYRAWLTTLNDLGMQRRMTALGSDNHMVMIDPASFIDVVQLSPDEIHTVLFGTRREQAIVSSEKIDPLIWEKIKNQSAKR</sequence>
<dbReference type="Proteomes" id="UP000274346">
    <property type="component" value="Chromosome"/>
</dbReference>